<evidence type="ECO:0000256" key="3">
    <source>
        <dbReference type="ARBA" id="ARBA00022912"/>
    </source>
</evidence>
<dbReference type="EC" id="3.1.3.48" evidence="5"/>
<dbReference type="Gene3D" id="3.20.20.140">
    <property type="entry name" value="Metal-dependent hydrolases"/>
    <property type="match status" value="1"/>
</dbReference>
<name>A0ABW3HWY0_9BACL</name>
<proteinExistence type="inferred from homology"/>
<evidence type="ECO:0000256" key="4">
    <source>
        <dbReference type="ARBA" id="ARBA00051722"/>
    </source>
</evidence>
<dbReference type="PANTHER" id="PTHR39181:SF1">
    <property type="entry name" value="TYROSINE-PROTEIN PHOSPHATASE YWQE"/>
    <property type="match status" value="1"/>
</dbReference>
<keyword evidence="7" id="KW-1185">Reference proteome</keyword>
<dbReference type="PANTHER" id="PTHR39181">
    <property type="entry name" value="TYROSINE-PROTEIN PHOSPHATASE YWQE"/>
    <property type="match status" value="1"/>
</dbReference>
<evidence type="ECO:0000256" key="5">
    <source>
        <dbReference type="PIRNR" id="PIRNR016557"/>
    </source>
</evidence>
<accession>A0ABW3HWY0</accession>
<comment type="caution">
    <text evidence="6">The sequence shown here is derived from an EMBL/GenBank/DDBJ whole genome shotgun (WGS) entry which is preliminary data.</text>
</comment>
<dbReference type="Proteomes" id="UP001596989">
    <property type="component" value="Unassembled WGS sequence"/>
</dbReference>
<dbReference type="Pfam" id="PF19567">
    <property type="entry name" value="CpsB_CapC"/>
    <property type="match status" value="1"/>
</dbReference>
<organism evidence="6 7">
    <name type="scientific">Paenibacillus chungangensis</name>
    <dbReference type="NCBI Taxonomy" id="696535"/>
    <lineage>
        <taxon>Bacteria</taxon>
        <taxon>Bacillati</taxon>
        <taxon>Bacillota</taxon>
        <taxon>Bacilli</taxon>
        <taxon>Bacillales</taxon>
        <taxon>Paenibacillaceae</taxon>
        <taxon>Paenibacillus</taxon>
    </lineage>
</organism>
<dbReference type="RefSeq" id="WP_377568169.1">
    <property type="nucleotide sequence ID" value="NZ_JBHTJZ010000070.1"/>
</dbReference>
<dbReference type="EMBL" id="JBHTJZ010000070">
    <property type="protein sequence ID" value="MFD0962042.1"/>
    <property type="molecule type" value="Genomic_DNA"/>
</dbReference>
<comment type="similarity">
    <text evidence="1 5">Belongs to the metallo-dependent hydrolases superfamily. CpsB/CapC family.</text>
</comment>
<comment type="catalytic activity">
    <reaction evidence="4 5">
        <text>O-phospho-L-tyrosyl-[protein] + H2O = L-tyrosyl-[protein] + phosphate</text>
        <dbReference type="Rhea" id="RHEA:10684"/>
        <dbReference type="Rhea" id="RHEA-COMP:10136"/>
        <dbReference type="Rhea" id="RHEA-COMP:20101"/>
        <dbReference type="ChEBI" id="CHEBI:15377"/>
        <dbReference type="ChEBI" id="CHEBI:43474"/>
        <dbReference type="ChEBI" id="CHEBI:46858"/>
        <dbReference type="ChEBI" id="CHEBI:61978"/>
        <dbReference type="EC" id="3.1.3.48"/>
    </reaction>
</comment>
<dbReference type="SUPFAM" id="SSF89550">
    <property type="entry name" value="PHP domain-like"/>
    <property type="match status" value="1"/>
</dbReference>
<evidence type="ECO:0000313" key="7">
    <source>
        <dbReference type="Proteomes" id="UP001596989"/>
    </source>
</evidence>
<dbReference type="PIRSF" id="PIRSF016557">
    <property type="entry name" value="Caps_synth_CpsB"/>
    <property type="match status" value="1"/>
</dbReference>
<reference evidence="7" key="1">
    <citation type="journal article" date="2019" name="Int. J. Syst. Evol. Microbiol.">
        <title>The Global Catalogue of Microorganisms (GCM) 10K type strain sequencing project: providing services to taxonomists for standard genome sequencing and annotation.</title>
        <authorList>
            <consortium name="The Broad Institute Genomics Platform"/>
            <consortium name="The Broad Institute Genome Sequencing Center for Infectious Disease"/>
            <person name="Wu L."/>
            <person name="Ma J."/>
        </authorList>
    </citation>
    <scope>NUCLEOTIDE SEQUENCE [LARGE SCALE GENOMIC DNA]</scope>
    <source>
        <strain evidence="7">CCUG 59129</strain>
    </source>
</reference>
<sequence>MIDIHCHILCGLDDGPSDMNESLAMARIAVADGIHHIIATPHFTLDEAIDRRRVERSTNQLQDLLNEQEIPLKVYPGNEVRLESKDFIHHHFTHDPYAYLDSSQKYLLLEQPWRHYDRDTPEIVHWFAERGTQAILPHPERHSFFREQPELIVELIEAGMWTQITVDSLIGKNGTEVQQFAEWLVQNNMVHTLATDAHNVNRSPNLSDGYAAVRKLKGDQKVEEIQARIHRILFPE</sequence>
<keyword evidence="2 5" id="KW-0378">Hydrolase</keyword>
<evidence type="ECO:0000256" key="1">
    <source>
        <dbReference type="ARBA" id="ARBA00005750"/>
    </source>
</evidence>
<protein>
    <recommendedName>
        <fullName evidence="5">Tyrosine-protein phosphatase</fullName>
        <ecNumber evidence="5">3.1.3.48</ecNumber>
    </recommendedName>
</protein>
<keyword evidence="3 5" id="KW-0904">Protein phosphatase</keyword>
<evidence type="ECO:0000256" key="2">
    <source>
        <dbReference type="ARBA" id="ARBA00022801"/>
    </source>
</evidence>
<evidence type="ECO:0000313" key="6">
    <source>
        <dbReference type="EMBL" id="MFD0962042.1"/>
    </source>
</evidence>
<dbReference type="InterPro" id="IPR016195">
    <property type="entry name" value="Pol/histidinol_Pase-like"/>
</dbReference>
<dbReference type="InterPro" id="IPR016667">
    <property type="entry name" value="Caps_polysacc_synth_CpsB/CapC"/>
</dbReference>
<gene>
    <name evidence="6" type="ORF">ACFQ2I_22125</name>
</gene>